<comment type="similarity">
    <text evidence="1 2">Belongs to the flagella basal body rod proteins family.</text>
</comment>
<dbReference type="PROSITE" id="PS00588">
    <property type="entry name" value="FLAGELLA_BB_ROD"/>
    <property type="match status" value="1"/>
</dbReference>
<evidence type="ECO:0000259" key="5">
    <source>
        <dbReference type="Pfam" id="PF22692"/>
    </source>
</evidence>
<evidence type="ECO:0000313" key="6">
    <source>
        <dbReference type="EMBL" id="KGP92428.1"/>
    </source>
</evidence>
<gene>
    <name evidence="6" type="ORF">N780_13600</name>
</gene>
<dbReference type="Pfam" id="PF00460">
    <property type="entry name" value="Flg_bb_rod"/>
    <property type="match status" value="1"/>
</dbReference>
<evidence type="ECO:0000256" key="1">
    <source>
        <dbReference type="ARBA" id="ARBA00009677"/>
    </source>
</evidence>
<dbReference type="STRING" id="1385513.N780_13600"/>
<keyword evidence="2" id="KW-0975">Bacterial flagellum</keyword>
<dbReference type="EMBL" id="AVBG01000002">
    <property type="protein sequence ID" value="KGP92428.1"/>
    <property type="molecule type" value="Genomic_DNA"/>
</dbReference>
<dbReference type="AlphaFoldDB" id="A0A0A2V093"/>
<dbReference type="InterPro" id="IPR001444">
    <property type="entry name" value="Flag_bb_rod_N"/>
</dbReference>
<dbReference type="eggNOG" id="COG4786">
    <property type="taxonomic scope" value="Bacteria"/>
</dbReference>
<feature type="domain" description="Flagellar basal body rod protein N-terminal" evidence="3">
    <location>
        <begin position="11"/>
        <end position="35"/>
    </location>
</feature>
<name>A0A0A2V093_9BACI</name>
<evidence type="ECO:0000256" key="2">
    <source>
        <dbReference type="RuleBase" id="RU362116"/>
    </source>
</evidence>
<dbReference type="InterPro" id="IPR010930">
    <property type="entry name" value="Flg_bb/hook_C_dom"/>
</dbReference>
<reference evidence="6 7" key="1">
    <citation type="submission" date="2013-08" db="EMBL/GenBank/DDBJ databases">
        <title>Genome of Pontibacillus chungwhensis.</title>
        <authorList>
            <person name="Wang Q."/>
            <person name="Wang G."/>
        </authorList>
    </citation>
    <scope>NUCLEOTIDE SEQUENCE [LARGE SCALE GENOMIC DNA]</scope>
    <source>
        <strain evidence="6 7">BH030062</strain>
    </source>
</reference>
<dbReference type="InterPro" id="IPR019776">
    <property type="entry name" value="Flagellar_basal_body_rod_CS"/>
</dbReference>
<dbReference type="Pfam" id="PF06429">
    <property type="entry name" value="Flg_bbr_C"/>
    <property type="match status" value="1"/>
</dbReference>
<dbReference type="NCBIfam" id="TIGR03506">
    <property type="entry name" value="FlgEFG_subfam"/>
    <property type="match status" value="1"/>
</dbReference>
<sequence length="275" mass="30247">MLRSSMQAAVTMGQLQQKLDLIGNNLANMETPGYKTRNSEFASLLYQQIDNIEDEGENPNRLTPDGLRMGSGAKLAHTDINLSQGSIKETGRALDVALQDEKHLFQVEVTVNGQAETRYTRDGSFAFSPVNDGEVMLVTSNGNPVLGEDGPIVMDDTFDEMTIRKDGSIFLTQNGEQNEVGRLAIVNAERPRLLEAAGQNVFRIPQEGIEDITVDEIVAAVAPENINTKQGALETSNVDMSKQMTDMLTMQRAYQFNSRSIAMGDQMMGLVNQLR</sequence>
<keyword evidence="7" id="KW-1185">Reference proteome</keyword>
<comment type="subcellular location">
    <subcellularLocation>
        <location evidence="2">Bacterial flagellum basal body</location>
    </subcellularLocation>
</comment>
<protein>
    <submittedName>
        <fullName evidence="6">Flagellar hook-basal body protein</fullName>
    </submittedName>
</protein>
<dbReference type="RefSeq" id="WP_036779949.1">
    <property type="nucleotide sequence ID" value="NZ_AVBG01000002.1"/>
</dbReference>
<feature type="domain" description="Flagellar basal-body/hook protein C-terminal" evidence="4">
    <location>
        <begin position="229"/>
        <end position="274"/>
    </location>
</feature>
<dbReference type="GO" id="GO:0009425">
    <property type="term" value="C:bacterial-type flagellum basal body"/>
    <property type="evidence" value="ECO:0007669"/>
    <property type="project" value="UniProtKB-SubCell"/>
</dbReference>
<dbReference type="OrthoDB" id="9804559at2"/>
<dbReference type="InterPro" id="IPR037925">
    <property type="entry name" value="FlgE/F/G-like"/>
</dbReference>
<evidence type="ECO:0000259" key="4">
    <source>
        <dbReference type="Pfam" id="PF06429"/>
    </source>
</evidence>
<evidence type="ECO:0000259" key="3">
    <source>
        <dbReference type="Pfam" id="PF00460"/>
    </source>
</evidence>
<accession>A0A0A2V093</accession>
<dbReference type="Proteomes" id="UP000030153">
    <property type="component" value="Unassembled WGS sequence"/>
</dbReference>
<evidence type="ECO:0000313" key="7">
    <source>
        <dbReference type="Proteomes" id="UP000030153"/>
    </source>
</evidence>
<keyword evidence="6" id="KW-0282">Flagellum</keyword>
<dbReference type="PANTHER" id="PTHR30435:SF19">
    <property type="entry name" value="FLAGELLAR BASAL-BODY ROD PROTEIN FLGG"/>
    <property type="match status" value="1"/>
</dbReference>
<organism evidence="6 7">
    <name type="scientific">Pontibacillus chungwhensis BH030062</name>
    <dbReference type="NCBI Taxonomy" id="1385513"/>
    <lineage>
        <taxon>Bacteria</taxon>
        <taxon>Bacillati</taxon>
        <taxon>Bacillota</taxon>
        <taxon>Bacilli</taxon>
        <taxon>Bacillales</taxon>
        <taxon>Bacillaceae</taxon>
        <taxon>Pontibacillus</taxon>
    </lineage>
</organism>
<dbReference type="GO" id="GO:0071978">
    <property type="term" value="P:bacterial-type flagellum-dependent swarming motility"/>
    <property type="evidence" value="ECO:0007669"/>
    <property type="project" value="TreeGrafter"/>
</dbReference>
<proteinExistence type="inferred from homology"/>
<dbReference type="PANTHER" id="PTHR30435">
    <property type="entry name" value="FLAGELLAR PROTEIN"/>
    <property type="match status" value="1"/>
</dbReference>
<dbReference type="InterPro" id="IPR053967">
    <property type="entry name" value="LlgE_F_G-like_D1"/>
</dbReference>
<dbReference type="Pfam" id="PF22692">
    <property type="entry name" value="LlgE_F_G_D1"/>
    <property type="match status" value="1"/>
</dbReference>
<keyword evidence="6" id="KW-0966">Cell projection</keyword>
<dbReference type="SUPFAM" id="SSF117143">
    <property type="entry name" value="Flagellar hook protein flgE"/>
    <property type="match status" value="1"/>
</dbReference>
<feature type="domain" description="Flagellar hook protein FlgE/F/G-like D1" evidence="5">
    <location>
        <begin position="105"/>
        <end position="169"/>
    </location>
</feature>
<comment type="caution">
    <text evidence="6">The sequence shown here is derived from an EMBL/GenBank/DDBJ whole genome shotgun (WGS) entry which is preliminary data.</text>
</comment>
<dbReference type="InterPro" id="IPR020013">
    <property type="entry name" value="Flagellar_FlgE/F/G"/>
</dbReference>
<keyword evidence="6" id="KW-0969">Cilium</keyword>